<organism evidence="1 2">
    <name type="scientific">Glossina palpalis gambiensis</name>
    <dbReference type="NCBI Taxonomy" id="67801"/>
    <lineage>
        <taxon>Eukaryota</taxon>
        <taxon>Metazoa</taxon>
        <taxon>Ecdysozoa</taxon>
        <taxon>Arthropoda</taxon>
        <taxon>Hexapoda</taxon>
        <taxon>Insecta</taxon>
        <taxon>Pterygota</taxon>
        <taxon>Neoptera</taxon>
        <taxon>Endopterygota</taxon>
        <taxon>Diptera</taxon>
        <taxon>Brachycera</taxon>
        <taxon>Muscomorpha</taxon>
        <taxon>Hippoboscoidea</taxon>
        <taxon>Glossinidae</taxon>
        <taxon>Glossina</taxon>
    </lineage>
</organism>
<evidence type="ECO:0000313" key="2">
    <source>
        <dbReference type="Proteomes" id="UP000092460"/>
    </source>
</evidence>
<keyword evidence="2" id="KW-1185">Reference proteome</keyword>
<dbReference type="VEuPathDB" id="VectorBase:GPPI050584"/>
<sequence>MLRTPSTLLPPPVKIYNATLHSNEHTDCCAVYLDFQTLKVQVLVTGVNYNKKTAKKQIE</sequence>
<proteinExistence type="predicted"/>
<dbReference type="EMBL" id="JXJN01026840">
    <property type="status" value="NOT_ANNOTATED_CDS"/>
    <property type="molecule type" value="Genomic_DNA"/>
</dbReference>
<evidence type="ECO:0000313" key="1">
    <source>
        <dbReference type="EnsemblMetazoa" id="GPPI050584-PA"/>
    </source>
</evidence>
<dbReference type="EnsemblMetazoa" id="GPPI050584-RA">
    <property type="protein sequence ID" value="GPPI050584-PA"/>
    <property type="gene ID" value="GPPI050584"/>
</dbReference>
<dbReference type="AlphaFoldDB" id="A0A1B0C6N4"/>
<name>A0A1B0C6N4_9MUSC</name>
<reference evidence="2" key="1">
    <citation type="submission" date="2015-01" db="EMBL/GenBank/DDBJ databases">
        <authorList>
            <person name="Aksoy S."/>
            <person name="Warren W."/>
            <person name="Wilson R.K."/>
        </authorList>
    </citation>
    <scope>NUCLEOTIDE SEQUENCE [LARGE SCALE GENOMIC DNA]</scope>
    <source>
        <strain evidence="2">IAEA</strain>
    </source>
</reference>
<protein>
    <submittedName>
        <fullName evidence="1">Uncharacterized protein</fullName>
    </submittedName>
</protein>
<accession>A0A1B0C6N4</accession>
<dbReference type="Proteomes" id="UP000092460">
    <property type="component" value="Unassembled WGS sequence"/>
</dbReference>
<reference evidence="1" key="2">
    <citation type="submission" date="2020-05" db="UniProtKB">
        <authorList>
            <consortium name="EnsemblMetazoa"/>
        </authorList>
    </citation>
    <scope>IDENTIFICATION</scope>
    <source>
        <strain evidence="1">IAEA</strain>
    </source>
</reference>